<feature type="non-terminal residue" evidence="1">
    <location>
        <position position="1"/>
    </location>
</feature>
<comment type="caution">
    <text evidence="1">The sequence shown here is derived from an EMBL/GenBank/DDBJ whole genome shotgun (WGS) entry which is preliminary data.</text>
</comment>
<dbReference type="Proteomes" id="UP000789920">
    <property type="component" value="Unassembled WGS sequence"/>
</dbReference>
<accession>A0ACA9SN19</accession>
<sequence length="169" mass="19056">PHALPPINVTPKLRSKYQRPLVPSGLEQPVATPIQPFYTFIYDLDPRQVRIICHRTALNIAYEGYHPLAHLMQSVFGMHDRNIIEVYCYSLSPNDGSTYRVKIEKGADKFYDCHAWTTESIVKQIVHDNIHILVNLNGYTAGDRNLIFAARPAPIQVTHMGFASSLGGL</sequence>
<keyword evidence="2" id="KW-1185">Reference proteome</keyword>
<name>A0ACA9SN19_9GLOM</name>
<reference evidence="1" key="1">
    <citation type="submission" date="2021-06" db="EMBL/GenBank/DDBJ databases">
        <authorList>
            <person name="Kallberg Y."/>
            <person name="Tangrot J."/>
            <person name="Rosling A."/>
        </authorList>
    </citation>
    <scope>NUCLEOTIDE SEQUENCE</scope>
    <source>
        <strain evidence="1">MA461A</strain>
    </source>
</reference>
<evidence type="ECO:0000313" key="1">
    <source>
        <dbReference type="EMBL" id="CAG8843165.1"/>
    </source>
</evidence>
<evidence type="ECO:0000313" key="2">
    <source>
        <dbReference type="Proteomes" id="UP000789920"/>
    </source>
</evidence>
<proteinExistence type="predicted"/>
<organism evidence="1 2">
    <name type="scientific">Racocetra persica</name>
    <dbReference type="NCBI Taxonomy" id="160502"/>
    <lineage>
        <taxon>Eukaryota</taxon>
        <taxon>Fungi</taxon>
        <taxon>Fungi incertae sedis</taxon>
        <taxon>Mucoromycota</taxon>
        <taxon>Glomeromycotina</taxon>
        <taxon>Glomeromycetes</taxon>
        <taxon>Diversisporales</taxon>
        <taxon>Gigasporaceae</taxon>
        <taxon>Racocetra</taxon>
    </lineage>
</organism>
<dbReference type="EMBL" id="CAJVQC010137204">
    <property type="protein sequence ID" value="CAG8843165.1"/>
    <property type="molecule type" value="Genomic_DNA"/>
</dbReference>
<gene>
    <name evidence="1" type="ORF">RPERSI_LOCUS32636</name>
</gene>
<feature type="non-terminal residue" evidence="1">
    <location>
        <position position="169"/>
    </location>
</feature>
<protein>
    <submittedName>
        <fullName evidence="1">4804_t:CDS:1</fullName>
    </submittedName>
</protein>